<evidence type="ECO:0000256" key="8">
    <source>
        <dbReference type="PROSITE-ProRule" id="PRU00175"/>
    </source>
</evidence>
<evidence type="ECO:0000256" key="5">
    <source>
        <dbReference type="ARBA" id="ARBA00022771"/>
    </source>
</evidence>
<evidence type="ECO:0000256" key="4">
    <source>
        <dbReference type="ARBA" id="ARBA00022723"/>
    </source>
</evidence>
<dbReference type="AlphaFoldDB" id="W4K8M4"/>
<dbReference type="FunFam" id="3.30.40.10:FF:000728">
    <property type="entry name" value="Unplaced genomic scaffold supercont1.4, whole genome shotgun sequence"/>
    <property type="match status" value="1"/>
</dbReference>
<evidence type="ECO:0000313" key="12">
    <source>
        <dbReference type="Proteomes" id="UP000030671"/>
    </source>
</evidence>
<feature type="compositionally biased region" description="Low complexity" evidence="9">
    <location>
        <begin position="229"/>
        <end position="239"/>
    </location>
</feature>
<dbReference type="eggNOG" id="KOG0800">
    <property type="taxonomic scope" value="Eukaryota"/>
</dbReference>
<dbReference type="InterPro" id="IPR013083">
    <property type="entry name" value="Znf_RING/FYVE/PHD"/>
</dbReference>
<dbReference type="PANTHER" id="PTHR22937">
    <property type="entry name" value="E3 UBIQUITIN-PROTEIN LIGASE RNF165"/>
    <property type="match status" value="1"/>
</dbReference>
<dbReference type="CDD" id="cd16454">
    <property type="entry name" value="RING-H2_PA-TM-RING"/>
    <property type="match status" value="1"/>
</dbReference>
<evidence type="ECO:0000256" key="3">
    <source>
        <dbReference type="ARBA" id="ARBA00022679"/>
    </source>
</evidence>
<dbReference type="HOGENOM" id="CLU_577538_0_0_1"/>
<dbReference type="STRING" id="747525.W4K8M4"/>
<dbReference type="GO" id="GO:0005634">
    <property type="term" value="C:nucleus"/>
    <property type="evidence" value="ECO:0007669"/>
    <property type="project" value="TreeGrafter"/>
</dbReference>
<feature type="compositionally biased region" description="Polar residues" evidence="9">
    <location>
        <begin position="87"/>
        <end position="100"/>
    </location>
</feature>
<dbReference type="KEGG" id="hir:HETIRDRAFT_440169"/>
<dbReference type="PROSITE" id="PS50089">
    <property type="entry name" value="ZF_RING_2"/>
    <property type="match status" value="1"/>
</dbReference>
<dbReference type="Proteomes" id="UP000030671">
    <property type="component" value="Unassembled WGS sequence"/>
</dbReference>
<dbReference type="EMBL" id="KI925458">
    <property type="protein sequence ID" value="ETW82104.1"/>
    <property type="molecule type" value="Genomic_DNA"/>
</dbReference>
<keyword evidence="12" id="KW-1185">Reference proteome</keyword>
<dbReference type="SUPFAM" id="SSF57850">
    <property type="entry name" value="RING/U-box"/>
    <property type="match status" value="1"/>
</dbReference>
<reference evidence="11 12" key="1">
    <citation type="journal article" date="2012" name="New Phytol.">
        <title>Insight into trade-off between wood decay and parasitism from the genome of a fungal forest pathogen.</title>
        <authorList>
            <person name="Olson A."/>
            <person name="Aerts A."/>
            <person name="Asiegbu F."/>
            <person name="Belbahri L."/>
            <person name="Bouzid O."/>
            <person name="Broberg A."/>
            <person name="Canback B."/>
            <person name="Coutinho P.M."/>
            <person name="Cullen D."/>
            <person name="Dalman K."/>
            <person name="Deflorio G."/>
            <person name="van Diepen L.T."/>
            <person name="Dunand C."/>
            <person name="Duplessis S."/>
            <person name="Durling M."/>
            <person name="Gonthier P."/>
            <person name="Grimwood J."/>
            <person name="Fossdal C.G."/>
            <person name="Hansson D."/>
            <person name="Henrissat B."/>
            <person name="Hietala A."/>
            <person name="Himmelstrand K."/>
            <person name="Hoffmeister D."/>
            <person name="Hogberg N."/>
            <person name="James T.Y."/>
            <person name="Karlsson M."/>
            <person name="Kohler A."/>
            <person name="Kues U."/>
            <person name="Lee Y.H."/>
            <person name="Lin Y.C."/>
            <person name="Lind M."/>
            <person name="Lindquist E."/>
            <person name="Lombard V."/>
            <person name="Lucas S."/>
            <person name="Lunden K."/>
            <person name="Morin E."/>
            <person name="Murat C."/>
            <person name="Park J."/>
            <person name="Raffaello T."/>
            <person name="Rouze P."/>
            <person name="Salamov A."/>
            <person name="Schmutz J."/>
            <person name="Solheim H."/>
            <person name="Stahlberg J."/>
            <person name="Velez H."/>
            <person name="de Vries R.P."/>
            <person name="Wiebenga A."/>
            <person name="Woodward S."/>
            <person name="Yakovlev I."/>
            <person name="Garbelotto M."/>
            <person name="Martin F."/>
            <person name="Grigoriev I.V."/>
            <person name="Stenlid J."/>
        </authorList>
    </citation>
    <scope>NUCLEOTIDE SEQUENCE [LARGE SCALE GENOMIC DNA]</scope>
    <source>
        <strain evidence="11 12">TC 32-1</strain>
    </source>
</reference>
<feature type="compositionally biased region" description="Acidic residues" evidence="9">
    <location>
        <begin position="272"/>
        <end position="289"/>
    </location>
</feature>
<feature type="region of interest" description="Disordered" evidence="9">
    <location>
        <begin position="263"/>
        <end position="329"/>
    </location>
</feature>
<dbReference type="InterPro" id="IPR045191">
    <property type="entry name" value="MBR1/2-like"/>
</dbReference>
<feature type="domain" description="RING-type" evidence="10">
    <location>
        <begin position="414"/>
        <end position="456"/>
    </location>
</feature>
<dbReference type="RefSeq" id="XP_009546666.1">
    <property type="nucleotide sequence ID" value="XM_009548371.1"/>
</dbReference>
<keyword evidence="4" id="KW-0479">Metal-binding</keyword>
<dbReference type="InParanoid" id="W4K8M4"/>
<keyword evidence="3" id="KW-0808">Transferase</keyword>
<keyword evidence="5 8" id="KW-0863">Zinc-finger</keyword>
<evidence type="ECO:0000256" key="6">
    <source>
        <dbReference type="ARBA" id="ARBA00022786"/>
    </source>
</evidence>
<evidence type="ECO:0000259" key="10">
    <source>
        <dbReference type="PROSITE" id="PS50089"/>
    </source>
</evidence>
<dbReference type="Pfam" id="PF13639">
    <property type="entry name" value="zf-RING_2"/>
    <property type="match status" value="1"/>
</dbReference>
<evidence type="ECO:0000256" key="7">
    <source>
        <dbReference type="ARBA" id="ARBA00022833"/>
    </source>
</evidence>
<dbReference type="SMART" id="SM00184">
    <property type="entry name" value="RING"/>
    <property type="match status" value="1"/>
</dbReference>
<feature type="compositionally biased region" description="Polar residues" evidence="9">
    <location>
        <begin position="61"/>
        <end position="74"/>
    </location>
</feature>
<dbReference type="OrthoDB" id="8062037at2759"/>
<dbReference type="EC" id="2.3.2.27" evidence="2"/>
<feature type="region of interest" description="Disordered" evidence="9">
    <location>
        <begin position="1"/>
        <end position="239"/>
    </location>
</feature>
<evidence type="ECO:0000313" key="11">
    <source>
        <dbReference type="EMBL" id="ETW82104.1"/>
    </source>
</evidence>
<feature type="compositionally biased region" description="Polar residues" evidence="9">
    <location>
        <begin position="8"/>
        <end position="26"/>
    </location>
</feature>
<gene>
    <name evidence="11" type="ORF">HETIRDRAFT_440169</name>
</gene>
<dbReference type="InterPro" id="IPR001841">
    <property type="entry name" value="Znf_RING"/>
</dbReference>
<evidence type="ECO:0000256" key="9">
    <source>
        <dbReference type="SAM" id="MobiDB-lite"/>
    </source>
</evidence>
<feature type="compositionally biased region" description="Basic and acidic residues" evidence="9">
    <location>
        <begin position="33"/>
        <end position="50"/>
    </location>
</feature>
<dbReference type="GeneID" id="20675234"/>
<comment type="catalytic activity">
    <reaction evidence="1">
        <text>S-ubiquitinyl-[E2 ubiquitin-conjugating enzyme]-L-cysteine + [acceptor protein]-L-lysine = [E2 ubiquitin-conjugating enzyme]-L-cysteine + N(6)-ubiquitinyl-[acceptor protein]-L-lysine.</text>
        <dbReference type="EC" id="2.3.2.27"/>
    </reaction>
</comment>
<name>W4K8M4_HETIT</name>
<organism evidence="11 12">
    <name type="scientific">Heterobasidion irregulare (strain TC 32-1)</name>
    <dbReference type="NCBI Taxonomy" id="747525"/>
    <lineage>
        <taxon>Eukaryota</taxon>
        <taxon>Fungi</taxon>
        <taxon>Dikarya</taxon>
        <taxon>Basidiomycota</taxon>
        <taxon>Agaricomycotina</taxon>
        <taxon>Agaricomycetes</taxon>
        <taxon>Russulales</taxon>
        <taxon>Bondarzewiaceae</taxon>
        <taxon>Heterobasidion</taxon>
        <taxon>Heterobasidion annosum species complex</taxon>
    </lineage>
</organism>
<keyword evidence="7" id="KW-0862">Zinc</keyword>
<evidence type="ECO:0000256" key="1">
    <source>
        <dbReference type="ARBA" id="ARBA00000900"/>
    </source>
</evidence>
<accession>W4K8M4</accession>
<dbReference type="GO" id="GO:0008270">
    <property type="term" value="F:zinc ion binding"/>
    <property type="evidence" value="ECO:0007669"/>
    <property type="project" value="UniProtKB-KW"/>
</dbReference>
<keyword evidence="6" id="KW-0833">Ubl conjugation pathway</keyword>
<evidence type="ECO:0000256" key="2">
    <source>
        <dbReference type="ARBA" id="ARBA00012483"/>
    </source>
</evidence>
<dbReference type="PANTHER" id="PTHR22937:SF65">
    <property type="entry name" value="E3 UBIQUITIN-PROTEIN LIGASE ARK2C"/>
    <property type="match status" value="1"/>
</dbReference>
<dbReference type="Gene3D" id="3.30.40.10">
    <property type="entry name" value="Zinc/RING finger domain, C3HC4 (zinc finger)"/>
    <property type="match status" value="1"/>
</dbReference>
<dbReference type="GO" id="GO:0061630">
    <property type="term" value="F:ubiquitin protein ligase activity"/>
    <property type="evidence" value="ECO:0007669"/>
    <property type="project" value="UniProtKB-EC"/>
</dbReference>
<protein>
    <recommendedName>
        <fullName evidence="2">RING-type E3 ubiquitin transferase</fullName>
        <ecNumber evidence="2">2.3.2.27</ecNumber>
    </recommendedName>
</protein>
<proteinExistence type="predicted"/>
<sequence>MRLDHNNADGSNANQEAGSQSPSTDDTLPPEDSFERFLMDLQVDLRRTLSEDVVQDEAEAPSQTSDPATASQSPADEERSDLLPWPTASNNLAEENTAQPQHAADPTGEGNQRPSADDAEVDDPTAREDSSDSDSDDEDRAIASLADHEPQPGAPSAAPQPPPQVPHSRTASGSERRPGGGINWWRLYRFPPQHAPNAQGHGLLPPSSAALDSDSVPSGMPTPSGTDTPASASGDAPPAGENMIVPVILVGLQSVIGRSTPEQNAYLHGDAPDGDSAGDDGGVDSEYGDDERSVGGAPRGRPWRSRAADAFRGLRPGRRGEAANGPQAGETGSTTFFIYVIGGYYPPNHHLVTGNDPLDSFEALWELAEMLGQVKPPTATREDIAKSGLEVIRPSDLEQYENDGRVSSNCVERCLICLEEYAPEEDLRLMTCRHLFHKTCVDRWLQTGRNNCPACRSQGVSTGPGATETPTTG</sequence>